<dbReference type="GO" id="GO:1901259">
    <property type="term" value="P:chloroplast rRNA processing"/>
    <property type="evidence" value="ECO:0007669"/>
    <property type="project" value="TreeGrafter"/>
</dbReference>
<evidence type="ECO:0000313" key="1">
    <source>
        <dbReference type="EMBL" id="QDZ20880.1"/>
    </source>
</evidence>
<evidence type="ECO:0008006" key="3">
    <source>
        <dbReference type="Google" id="ProtNLM"/>
    </source>
</evidence>
<name>A0A5B8MNH9_9CHLO</name>
<dbReference type="GO" id="GO:0005759">
    <property type="term" value="C:mitochondrial matrix"/>
    <property type="evidence" value="ECO:0007669"/>
    <property type="project" value="TreeGrafter"/>
</dbReference>
<accession>A0A5B8MNH9</accession>
<dbReference type="EMBL" id="CP031037">
    <property type="protein sequence ID" value="QDZ20880.1"/>
    <property type="molecule type" value="Genomic_DNA"/>
</dbReference>
<reference evidence="1 2" key="1">
    <citation type="submission" date="2018-07" db="EMBL/GenBank/DDBJ databases">
        <title>The complete nuclear genome of the prasinophyte Chloropicon primus (CCMP1205).</title>
        <authorList>
            <person name="Pombert J.-F."/>
            <person name="Otis C."/>
            <person name="Turmel M."/>
            <person name="Lemieux C."/>
        </authorList>
    </citation>
    <scope>NUCLEOTIDE SEQUENCE [LARGE SCALE GENOMIC DNA]</scope>
    <source>
        <strain evidence="1 2">CCMP1205</strain>
    </source>
</reference>
<dbReference type="PANTHER" id="PTHR21228:SF40">
    <property type="entry name" value="LD45607P"/>
    <property type="match status" value="1"/>
</dbReference>
<dbReference type="GO" id="GO:0000963">
    <property type="term" value="P:mitochondrial RNA processing"/>
    <property type="evidence" value="ECO:0007669"/>
    <property type="project" value="TreeGrafter"/>
</dbReference>
<gene>
    <name evidence="1" type="ORF">A3770_04p33980</name>
</gene>
<protein>
    <recommendedName>
        <fullName evidence="3">FAST kinase leucine-rich domain-containing protein</fullName>
    </recommendedName>
</protein>
<evidence type="ECO:0000313" key="2">
    <source>
        <dbReference type="Proteomes" id="UP000316726"/>
    </source>
</evidence>
<proteinExistence type="predicted"/>
<dbReference type="GO" id="GO:0003723">
    <property type="term" value="F:RNA binding"/>
    <property type="evidence" value="ECO:0007669"/>
    <property type="project" value="TreeGrafter"/>
</dbReference>
<dbReference type="InterPro" id="IPR050870">
    <property type="entry name" value="FAST_kinase"/>
</dbReference>
<dbReference type="Proteomes" id="UP000316726">
    <property type="component" value="Chromosome 4"/>
</dbReference>
<keyword evidence="2" id="KW-1185">Reference proteome</keyword>
<organism evidence="1 2">
    <name type="scientific">Chloropicon primus</name>
    <dbReference type="NCBI Taxonomy" id="1764295"/>
    <lineage>
        <taxon>Eukaryota</taxon>
        <taxon>Viridiplantae</taxon>
        <taxon>Chlorophyta</taxon>
        <taxon>Chloropicophyceae</taxon>
        <taxon>Chloropicales</taxon>
        <taxon>Chloropicaceae</taxon>
        <taxon>Chloropicon</taxon>
    </lineage>
</organism>
<sequence>MEVRRRGGKGASTTQRVRPACRVGHHAAPLKRLAGSLPRREGRCSPVAFATGGVSDDLGREVDFNGAERGGRRVTAHSPRNIQGRIARSQSVGSCLEIVEVYSTFLDDVHVSSLYNKVADLRRGRKGGGVGREALEHLSELVKLRLPSMNTRSLSTVANACGKMGNFEGWCVDDAVCILGHVRARVNASLGDFTAVDIENVLWAHGKLGIRLHPEELDSWYCRLSETVGDLPVKSVVSLLYTCQRQRYRPPPAVMSALGRAAEALVPEMSLKCLTNVLSSLAHLQSDEMQDSVFAVTASISRELEKSGGRSSMNLRNAANVLWSFAELQYYPPDKVLRLLDGKVLALLQSERGGAFVLNTYLRACHKLARKPHEGILEASLAVISEGFLAGSGRDVLRQTCRLIKSLIMLNFEVPVAYLTSLEKSLVATEGALDHVTVHDSLWAFATSGYSIGGEYESRATRYVEDHAFDGLKRGALCRMIWSMTILRVPLKDSSLLDGIAACLSEDANWVSHSFGLLLWAMRDQGCEVDPAALRRAKAHTSMNWDSMTPTEILYSMDVLSSVDLVDASDGAWLTPALQRARTFVIR</sequence>
<dbReference type="GO" id="GO:0009507">
    <property type="term" value="C:chloroplast"/>
    <property type="evidence" value="ECO:0007669"/>
    <property type="project" value="GOC"/>
</dbReference>
<dbReference type="AlphaFoldDB" id="A0A5B8MNH9"/>
<dbReference type="GO" id="GO:0035770">
    <property type="term" value="C:ribonucleoprotein granule"/>
    <property type="evidence" value="ECO:0007669"/>
    <property type="project" value="TreeGrafter"/>
</dbReference>
<dbReference type="PANTHER" id="PTHR21228">
    <property type="entry name" value="FAST LEU-RICH DOMAIN-CONTAINING"/>
    <property type="match status" value="1"/>
</dbReference>
<dbReference type="GO" id="GO:0044528">
    <property type="term" value="P:regulation of mitochondrial mRNA stability"/>
    <property type="evidence" value="ECO:0007669"/>
    <property type="project" value="TreeGrafter"/>
</dbReference>